<sequence length="264" mass="26636">MTAIASPVDTTALQTAAQSIAARIPAAGQLEARVLNALERGTFTQGAGAVAIAVRVSGPMTADIALIVGPEAAAALAEGPAGATGPLATWESTLEDVVSAFGVQVGGLQTEAFREVDAATVVRVGVGELQQVAGLFDGTSLVAAIVVTADAGATQAQAAPVQAATFQPLAGSSAPVVDPRRLQLLRDVVMGVSVELGRTRMTVRELLSLTPGAIVELDRAAGSPVDLLVNGTLMARGEVVVVDEEFAVRVTEIVAPDLDGRLGA</sequence>
<accession>A0A542Z9S6</accession>
<dbReference type="Proteomes" id="UP000319514">
    <property type="component" value="Unassembled WGS sequence"/>
</dbReference>
<feature type="domain" description="Flagellar motor switch protein FliN-like C-terminal" evidence="7">
    <location>
        <begin position="184"/>
        <end position="254"/>
    </location>
</feature>
<dbReference type="EMBL" id="VFOQ01000002">
    <property type="protein sequence ID" value="TQL56990.1"/>
    <property type="molecule type" value="Genomic_DNA"/>
</dbReference>
<dbReference type="InterPro" id="IPR001172">
    <property type="entry name" value="FliN_T3SS_HrcQb"/>
</dbReference>
<comment type="caution">
    <text evidence="8">The sequence shown here is derived from an EMBL/GenBank/DDBJ whole genome shotgun (WGS) entry which is preliminary data.</text>
</comment>
<keyword evidence="9" id="KW-1185">Reference proteome</keyword>
<keyword evidence="8" id="KW-0966">Cell projection</keyword>
<evidence type="ECO:0000313" key="8">
    <source>
        <dbReference type="EMBL" id="TQL56990.1"/>
    </source>
</evidence>
<dbReference type="GO" id="GO:0071973">
    <property type="term" value="P:bacterial-type flagellum-dependent cell motility"/>
    <property type="evidence" value="ECO:0007669"/>
    <property type="project" value="InterPro"/>
</dbReference>
<evidence type="ECO:0000256" key="6">
    <source>
        <dbReference type="ARBA" id="ARBA00023136"/>
    </source>
</evidence>
<keyword evidence="8" id="KW-0969">Cilium</keyword>
<evidence type="ECO:0000256" key="2">
    <source>
        <dbReference type="ARBA" id="ARBA00009226"/>
    </source>
</evidence>
<keyword evidence="3" id="KW-1003">Cell membrane</keyword>
<dbReference type="InterPro" id="IPR036429">
    <property type="entry name" value="SpoA-like_sf"/>
</dbReference>
<protein>
    <submittedName>
        <fullName evidence="8">Flagellar motor switch protein FliN/FliY</fullName>
    </submittedName>
</protein>
<evidence type="ECO:0000256" key="3">
    <source>
        <dbReference type="ARBA" id="ARBA00022475"/>
    </source>
</evidence>
<comment type="subcellular location">
    <subcellularLocation>
        <location evidence="1">Cell membrane</location>
        <topology evidence="1">Peripheral membrane protein</topology>
        <orientation evidence="1">Cytoplasmic side</orientation>
    </subcellularLocation>
</comment>
<dbReference type="PANTHER" id="PTHR43484:SF1">
    <property type="entry name" value="FLAGELLAR MOTOR SWITCH PROTEIN FLIN"/>
    <property type="match status" value="1"/>
</dbReference>
<keyword evidence="4" id="KW-0145">Chemotaxis</keyword>
<dbReference type="GO" id="GO:0005886">
    <property type="term" value="C:plasma membrane"/>
    <property type="evidence" value="ECO:0007669"/>
    <property type="project" value="UniProtKB-SubCell"/>
</dbReference>
<keyword evidence="8" id="KW-0282">Flagellum</keyword>
<reference evidence="8 9" key="1">
    <citation type="submission" date="2019-06" db="EMBL/GenBank/DDBJ databases">
        <title>Sequencing the genomes of 1000 actinobacteria strains.</title>
        <authorList>
            <person name="Klenk H.-P."/>
        </authorList>
    </citation>
    <scope>NUCLEOTIDE SEQUENCE [LARGE SCALE GENOMIC DNA]</scope>
    <source>
        <strain evidence="8 9">DSM 18082</strain>
    </source>
</reference>
<name>A0A542Z9S6_9MICO</name>
<evidence type="ECO:0000256" key="4">
    <source>
        <dbReference type="ARBA" id="ARBA00022500"/>
    </source>
</evidence>
<dbReference type="GO" id="GO:0003774">
    <property type="term" value="F:cytoskeletal motor activity"/>
    <property type="evidence" value="ECO:0007669"/>
    <property type="project" value="InterPro"/>
</dbReference>
<dbReference type="PANTHER" id="PTHR43484">
    <property type="match status" value="1"/>
</dbReference>
<dbReference type="InterPro" id="IPR001543">
    <property type="entry name" value="FliN-like_C"/>
</dbReference>
<comment type="similarity">
    <text evidence="2">Belongs to the FliN/MopA/SpaO family.</text>
</comment>
<proteinExistence type="inferred from homology"/>
<dbReference type="PRINTS" id="PR00956">
    <property type="entry name" value="FLGMOTORFLIN"/>
</dbReference>
<keyword evidence="6" id="KW-0472">Membrane</keyword>
<dbReference type="Gene3D" id="2.30.330.10">
    <property type="entry name" value="SpoA-like"/>
    <property type="match status" value="1"/>
</dbReference>
<dbReference type="Pfam" id="PF01052">
    <property type="entry name" value="FliMN_C"/>
    <property type="match status" value="1"/>
</dbReference>
<evidence type="ECO:0000259" key="7">
    <source>
        <dbReference type="Pfam" id="PF01052"/>
    </source>
</evidence>
<dbReference type="AlphaFoldDB" id="A0A542Z9S6"/>
<evidence type="ECO:0000313" key="9">
    <source>
        <dbReference type="Proteomes" id="UP000319514"/>
    </source>
</evidence>
<dbReference type="SUPFAM" id="SSF101801">
    <property type="entry name" value="Surface presentation of antigens (SPOA)"/>
    <property type="match status" value="1"/>
</dbReference>
<dbReference type="GO" id="GO:0009425">
    <property type="term" value="C:bacterial-type flagellum basal body"/>
    <property type="evidence" value="ECO:0007669"/>
    <property type="project" value="InterPro"/>
</dbReference>
<evidence type="ECO:0000256" key="1">
    <source>
        <dbReference type="ARBA" id="ARBA00004413"/>
    </source>
</evidence>
<evidence type="ECO:0000256" key="5">
    <source>
        <dbReference type="ARBA" id="ARBA00022779"/>
    </source>
</evidence>
<dbReference type="NCBIfam" id="TIGR02480">
    <property type="entry name" value="fliN"/>
    <property type="match status" value="1"/>
</dbReference>
<dbReference type="RefSeq" id="WP_246092609.1">
    <property type="nucleotide sequence ID" value="NZ_BAAAKX010000019.1"/>
</dbReference>
<dbReference type="InterPro" id="IPR051469">
    <property type="entry name" value="FliN/MopA/SpaO"/>
</dbReference>
<dbReference type="InterPro" id="IPR012826">
    <property type="entry name" value="FliN"/>
</dbReference>
<dbReference type="GO" id="GO:0006935">
    <property type="term" value="P:chemotaxis"/>
    <property type="evidence" value="ECO:0007669"/>
    <property type="project" value="UniProtKB-KW"/>
</dbReference>
<gene>
    <name evidence="8" type="ORF">FB474_3758</name>
</gene>
<keyword evidence="5" id="KW-0283">Flagellar rotation</keyword>
<organism evidence="8 9">
    <name type="scientific">Oryzihumus leptocrescens</name>
    <dbReference type="NCBI Taxonomy" id="297536"/>
    <lineage>
        <taxon>Bacteria</taxon>
        <taxon>Bacillati</taxon>
        <taxon>Actinomycetota</taxon>
        <taxon>Actinomycetes</taxon>
        <taxon>Micrococcales</taxon>
        <taxon>Intrasporangiaceae</taxon>
        <taxon>Oryzihumus</taxon>
    </lineage>
</organism>